<dbReference type="PROSITE" id="PS50160">
    <property type="entry name" value="DNA_LIGASE_A3"/>
    <property type="match status" value="1"/>
</dbReference>
<dbReference type="Pfam" id="PF04675">
    <property type="entry name" value="DNA_ligase_A_N"/>
    <property type="match status" value="1"/>
</dbReference>
<dbReference type="GO" id="GO:0003910">
    <property type="term" value="F:DNA ligase (ATP) activity"/>
    <property type="evidence" value="ECO:0007669"/>
    <property type="project" value="UniProtKB-UniRule"/>
</dbReference>
<dbReference type="Gene3D" id="2.40.50.140">
    <property type="entry name" value="Nucleic acid-binding proteins"/>
    <property type="match status" value="1"/>
</dbReference>
<dbReference type="GO" id="GO:0003677">
    <property type="term" value="F:DNA binding"/>
    <property type="evidence" value="ECO:0007669"/>
    <property type="project" value="InterPro"/>
</dbReference>
<keyword evidence="9 14" id="KW-0067">ATP-binding</keyword>
<comment type="function">
    <text evidence="14">DNA ligase that seals nicks in double-stranded DNA during DNA replication, DNA recombination and DNA repair.</text>
</comment>
<dbReference type="SUPFAM" id="SSF117018">
    <property type="entry name" value="ATP-dependent DNA ligase DNA-binding domain"/>
    <property type="match status" value="1"/>
</dbReference>
<organism evidence="17 18">
    <name type="scientific">Candidatus Iainarchaeum sp</name>
    <dbReference type="NCBI Taxonomy" id="3101447"/>
    <lineage>
        <taxon>Archaea</taxon>
        <taxon>Candidatus Iainarchaeota</taxon>
        <taxon>Candidatus Iainarchaeia</taxon>
        <taxon>Candidatus Iainarchaeales</taxon>
        <taxon>Candidatus Iainarchaeaceae</taxon>
        <taxon>Candidatus Iainarchaeum</taxon>
    </lineage>
</organism>
<feature type="binding site" evidence="14">
    <location>
        <position position="448"/>
    </location>
    <ligand>
        <name>ATP</name>
        <dbReference type="ChEBI" id="CHEBI:30616"/>
    </ligand>
</feature>
<dbReference type="InterPro" id="IPR050191">
    <property type="entry name" value="ATP-dep_DNA_ligase"/>
</dbReference>
<feature type="binding site" evidence="14">
    <location>
        <position position="454"/>
    </location>
    <ligand>
        <name>ATP</name>
        <dbReference type="ChEBI" id="CHEBI:30616"/>
    </ligand>
</feature>
<comment type="catalytic activity">
    <reaction evidence="14">
        <text>ATP + (deoxyribonucleotide)n-3'-hydroxyl + 5'-phospho-(deoxyribonucleotide)m = (deoxyribonucleotide)n+m + AMP + diphosphate.</text>
        <dbReference type="EC" id="6.5.1.1"/>
    </reaction>
</comment>
<proteinExistence type="inferred from homology"/>
<keyword evidence="7 14" id="KW-0547">Nucleotide-binding</keyword>
<dbReference type="Gene3D" id="1.10.3260.10">
    <property type="entry name" value="DNA ligase, ATP-dependent, N-terminal domain"/>
    <property type="match status" value="1"/>
</dbReference>
<evidence type="ECO:0000256" key="6">
    <source>
        <dbReference type="ARBA" id="ARBA00022723"/>
    </source>
</evidence>
<dbReference type="Pfam" id="PF01068">
    <property type="entry name" value="DNA_ligase_A_M"/>
    <property type="match status" value="1"/>
</dbReference>
<evidence type="ECO:0000256" key="12">
    <source>
        <dbReference type="ARBA" id="ARBA00023204"/>
    </source>
</evidence>
<evidence type="ECO:0000256" key="11">
    <source>
        <dbReference type="ARBA" id="ARBA00023172"/>
    </source>
</evidence>
<evidence type="ECO:0000256" key="15">
    <source>
        <dbReference type="RuleBase" id="RU004196"/>
    </source>
</evidence>
<dbReference type="InterPro" id="IPR012310">
    <property type="entry name" value="DNA_ligase_ATP-dep_cent"/>
</dbReference>
<dbReference type="PROSITE" id="PS00333">
    <property type="entry name" value="DNA_LIGASE_A2"/>
    <property type="match status" value="1"/>
</dbReference>
<keyword evidence="13 14" id="KW-0131">Cell cycle</keyword>
<keyword evidence="8 14" id="KW-0227">DNA damage</keyword>
<accession>A0A938YWN1</accession>
<protein>
    <recommendedName>
        <fullName evidence="2 14">DNA ligase</fullName>
        <ecNumber evidence="14">6.5.1.1</ecNumber>
    </recommendedName>
    <alternativeName>
        <fullName evidence="14">Polydeoxyribonucleotide synthase [ATP]</fullName>
    </alternativeName>
</protein>
<dbReference type="SUPFAM" id="SSF56091">
    <property type="entry name" value="DNA ligase/mRNA capping enzyme, catalytic domain"/>
    <property type="match status" value="1"/>
</dbReference>
<keyword evidence="10 14" id="KW-0460">Magnesium</keyword>
<keyword evidence="12 14" id="KW-0234">DNA repair</keyword>
<dbReference type="Pfam" id="PF04679">
    <property type="entry name" value="DNA_ligase_A_C"/>
    <property type="match status" value="1"/>
</dbReference>
<dbReference type="InterPro" id="IPR036599">
    <property type="entry name" value="DNA_ligase_N_sf"/>
</dbReference>
<feature type="binding site" evidence="14">
    <location>
        <position position="303"/>
    </location>
    <ligand>
        <name>ATP</name>
        <dbReference type="ChEBI" id="CHEBI:30616"/>
    </ligand>
</feature>
<feature type="binding site" evidence="14">
    <location>
        <position position="373"/>
    </location>
    <ligand>
        <name>ATP</name>
        <dbReference type="ChEBI" id="CHEBI:30616"/>
    </ligand>
</feature>
<dbReference type="GO" id="GO:0006273">
    <property type="term" value="P:lagging strand elongation"/>
    <property type="evidence" value="ECO:0007669"/>
    <property type="project" value="TreeGrafter"/>
</dbReference>
<dbReference type="Proteomes" id="UP000809243">
    <property type="component" value="Unassembled WGS sequence"/>
</dbReference>
<dbReference type="CDD" id="cd07901">
    <property type="entry name" value="Adenylation_DNA_ligase_Arch_LigB"/>
    <property type="match status" value="1"/>
</dbReference>
<dbReference type="EC" id="6.5.1.1" evidence="14"/>
<evidence type="ECO:0000256" key="2">
    <source>
        <dbReference type="ARBA" id="ARBA00013308"/>
    </source>
</evidence>
<dbReference type="InterPro" id="IPR012309">
    <property type="entry name" value="DNA_ligase_ATP-dep_C"/>
</dbReference>
<dbReference type="GO" id="GO:0005524">
    <property type="term" value="F:ATP binding"/>
    <property type="evidence" value="ECO:0007669"/>
    <property type="project" value="UniProtKB-UniRule"/>
</dbReference>
<dbReference type="GO" id="GO:0051301">
    <property type="term" value="P:cell division"/>
    <property type="evidence" value="ECO:0007669"/>
    <property type="project" value="UniProtKB-KW"/>
</dbReference>
<dbReference type="SUPFAM" id="SSF50249">
    <property type="entry name" value="Nucleic acid-binding proteins"/>
    <property type="match status" value="1"/>
</dbReference>
<evidence type="ECO:0000256" key="5">
    <source>
        <dbReference type="ARBA" id="ARBA00022705"/>
    </source>
</evidence>
<dbReference type="PANTHER" id="PTHR45674">
    <property type="entry name" value="DNA LIGASE 1/3 FAMILY MEMBER"/>
    <property type="match status" value="1"/>
</dbReference>
<feature type="domain" description="ATP-dependent DNA ligase family profile" evidence="16">
    <location>
        <begin position="361"/>
        <end position="481"/>
    </location>
</feature>
<evidence type="ECO:0000256" key="3">
    <source>
        <dbReference type="ARBA" id="ARBA00022598"/>
    </source>
</evidence>
<dbReference type="EMBL" id="JAFGDB010000031">
    <property type="protein sequence ID" value="MBN2067200.1"/>
    <property type="molecule type" value="Genomic_DNA"/>
</dbReference>
<evidence type="ECO:0000256" key="13">
    <source>
        <dbReference type="ARBA" id="ARBA00023306"/>
    </source>
</evidence>
<feature type="active site" description="N6-AMP-lysine intermediate" evidence="14">
    <location>
        <position position="283"/>
    </location>
</feature>
<dbReference type="InterPro" id="IPR012308">
    <property type="entry name" value="DNA_ligase_ATP-dep_N"/>
</dbReference>
<evidence type="ECO:0000313" key="17">
    <source>
        <dbReference type="EMBL" id="MBN2067200.1"/>
    </source>
</evidence>
<evidence type="ECO:0000256" key="8">
    <source>
        <dbReference type="ARBA" id="ARBA00022763"/>
    </source>
</evidence>
<dbReference type="InterPro" id="IPR012340">
    <property type="entry name" value="NA-bd_OB-fold"/>
</dbReference>
<feature type="binding site" evidence="14">
    <location>
        <position position="281"/>
    </location>
    <ligand>
        <name>ATP</name>
        <dbReference type="ChEBI" id="CHEBI:30616"/>
    </ligand>
</feature>
<dbReference type="AlphaFoldDB" id="A0A938YWN1"/>
<sequence>MHFKVLAEFFGKIEKVSSRLKMTDLLAELFEKADSDGIAKVIYLFQGQLAPAFEQVEIGMGEKFVEEAIAKASGYTREEVHKAYKEKGDLGLVAEQLLGKKKQKSLFSAELSVEKVFRNLMKIATSEGQGSQQLKIKLLAELLNSASPIEARYIVRIPLGKMRLGIGDPTIMDAFALNLLPEAKKGKKLVKEVKAELKEKKPEKRKEEEERKLRAKVREMIEGKYNVHSDLGSIAEKLKKHGLDGLKNVEIRPGVPIRPTLAERLPTAREIVEKLGKCAVEAKYDGFRLAVHKDGSRVSIFSRRQENVTEMFPEVAEAVRKQVKAEKAIFEGEALAFNEETGEYYPFQVTIQRKRKYDVGKMAKEFPLTLFCFDVLYEDGKNLMQLPFKERREKLEKLIGKGKTIVLTDSIITDDPKKIEKYFDESVEKGLEGIIAKDLEAPYIAGARKFAWIKLKRSYRSELSDTIDTVVIGYFKGRGQRTKFGLGALLTAVYDEKEDRFKSIAKIGTGMSEQQLADLHKMLSKSKQKKKPARVDSELEPDSWVEPRHVIEVNADEITKSPMHTAAREKGKEGLALRFPRMVKIRQDKKPEQATTVKEVAAMFKRQKHVKTGE</sequence>
<dbReference type="CDD" id="cd07969">
    <property type="entry name" value="OBF_DNA_ligase_I"/>
    <property type="match status" value="1"/>
</dbReference>
<dbReference type="GO" id="GO:0006281">
    <property type="term" value="P:DNA repair"/>
    <property type="evidence" value="ECO:0007669"/>
    <property type="project" value="UniProtKB-UniRule"/>
</dbReference>
<dbReference type="PANTHER" id="PTHR45674:SF4">
    <property type="entry name" value="DNA LIGASE 1"/>
    <property type="match status" value="1"/>
</dbReference>
<evidence type="ECO:0000256" key="9">
    <source>
        <dbReference type="ARBA" id="ARBA00022840"/>
    </source>
</evidence>
<reference evidence="17" key="1">
    <citation type="submission" date="2021-01" db="EMBL/GenBank/DDBJ databases">
        <title>Active Sulfur Cycling in an Early Earth Analoge.</title>
        <authorList>
            <person name="Hahn C.R."/>
            <person name="Youssef N.H."/>
            <person name="Elshahed M."/>
        </authorList>
    </citation>
    <scope>NUCLEOTIDE SEQUENCE</scope>
    <source>
        <strain evidence="17">Zod_Metabat.1151</strain>
    </source>
</reference>
<dbReference type="FunFam" id="3.30.470.30:FF:000012">
    <property type="entry name" value="Probable DNA ligase"/>
    <property type="match status" value="1"/>
</dbReference>
<evidence type="ECO:0000256" key="10">
    <source>
        <dbReference type="ARBA" id="ARBA00022842"/>
    </source>
</evidence>
<evidence type="ECO:0000256" key="14">
    <source>
        <dbReference type="HAMAP-Rule" id="MF_00407"/>
    </source>
</evidence>
<evidence type="ECO:0000313" key="18">
    <source>
        <dbReference type="Proteomes" id="UP000809243"/>
    </source>
</evidence>
<dbReference type="GO" id="GO:0006310">
    <property type="term" value="P:DNA recombination"/>
    <property type="evidence" value="ECO:0007669"/>
    <property type="project" value="UniProtKB-UniRule"/>
</dbReference>
<evidence type="ECO:0000259" key="16">
    <source>
        <dbReference type="PROSITE" id="PS50160"/>
    </source>
</evidence>
<keyword evidence="3 14" id="KW-0436">Ligase</keyword>
<dbReference type="FunFam" id="1.10.3260.10:FF:000007">
    <property type="entry name" value="DNA ligase"/>
    <property type="match status" value="1"/>
</dbReference>
<comment type="similarity">
    <text evidence="1 14 15">Belongs to the ATP-dependent DNA ligase family.</text>
</comment>
<keyword evidence="11 14" id="KW-0233">DNA recombination</keyword>
<name>A0A938YWN1_9ARCH</name>
<evidence type="ECO:0000256" key="7">
    <source>
        <dbReference type="ARBA" id="ARBA00022741"/>
    </source>
</evidence>
<dbReference type="InterPro" id="IPR016059">
    <property type="entry name" value="DNA_ligase_ATP-dep_CS"/>
</dbReference>
<dbReference type="Gene3D" id="3.30.470.30">
    <property type="entry name" value="DNA ligase/mRNA capping enzyme"/>
    <property type="match status" value="1"/>
</dbReference>
<dbReference type="HAMAP" id="MF_00407">
    <property type="entry name" value="DNA_ligase"/>
    <property type="match status" value="1"/>
</dbReference>
<evidence type="ECO:0000256" key="1">
    <source>
        <dbReference type="ARBA" id="ARBA00007572"/>
    </source>
</evidence>
<feature type="binding site" evidence="14">
    <location>
        <position position="288"/>
    </location>
    <ligand>
        <name>ATP</name>
        <dbReference type="ChEBI" id="CHEBI:30616"/>
    </ligand>
</feature>
<evidence type="ECO:0000256" key="4">
    <source>
        <dbReference type="ARBA" id="ARBA00022618"/>
    </source>
</evidence>
<dbReference type="InterPro" id="IPR000977">
    <property type="entry name" value="DNA_ligase_ATP-dep"/>
</dbReference>
<feature type="binding site" evidence="14">
    <location>
        <position position="333"/>
    </location>
    <ligand>
        <name>ATP</name>
        <dbReference type="ChEBI" id="CHEBI:30616"/>
    </ligand>
</feature>
<keyword evidence="5 14" id="KW-0235">DNA replication</keyword>
<comment type="caution">
    <text evidence="17">The sequence shown here is derived from an EMBL/GenBank/DDBJ whole genome shotgun (WGS) entry which is preliminary data.</text>
</comment>
<keyword evidence="6 14" id="KW-0479">Metal-binding</keyword>
<dbReference type="NCBIfam" id="TIGR00574">
    <property type="entry name" value="dnl1"/>
    <property type="match status" value="1"/>
</dbReference>
<dbReference type="GO" id="GO:0046872">
    <property type="term" value="F:metal ion binding"/>
    <property type="evidence" value="ECO:0007669"/>
    <property type="project" value="UniProtKB-KW"/>
</dbReference>
<comment type="cofactor">
    <cofactor evidence="14">
        <name>Mg(2+)</name>
        <dbReference type="ChEBI" id="CHEBI:18420"/>
    </cofactor>
</comment>
<dbReference type="InterPro" id="IPR022865">
    <property type="entry name" value="DNA_ligae_ATP-dep_bac/arc"/>
</dbReference>
<gene>
    <name evidence="14" type="primary">lig</name>
    <name evidence="17" type="ORF">JW744_01905</name>
</gene>
<dbReference type="GO" id="GO:0071897">
    <property type="term" value="P:DNA biosynthetic process"/>
    <property type="evidence" value="ECO:0007669"/>
    <property type="project" value="InterPro"/>
</dbReference>
<keyword evidence="4 14" id="KW-0132">Cell division</keyword>